<organism evidence="2 3">
    <name type="scientific">Ooceraea biroi</name>
    <name type="common">Clonal raider ant</name>
    <name type="synonym">Cerapachys biroi</name>
    <dbReference type="NCBI Taxonomy" id="2015173"/>
    <lineage>
        <taxon>Eukaryota</taxon>
        <taxon>Metazoa</taxon>
        <taxon>Ecdysozoa</taxon>
        <taxon>Arthropoda</taxon>
        <taxon>Hexapoda</taxon>
        <taxon>Insecta</taxon>
        <taxon>Pterygota</taxon>
        <taxon>Neoptera</taxon>
        <taxon>Endopterygota</taxon>
        <taxon>Hymenoptera</taxon>
        <taxon>Apocrita</taxon>
        <taxon>Aculeata</taxon>
        <taxon>Formicoidea</taxon>
        <taxon>Formicidae</taxon>
        <taxon>Dorylinae</taxon>
        <taxon>Ooceraea</taxon>
    </lineage>
</organism>
<dbReference type="Proteomes" id="UP000053097">
    <property type="component" value="Unassembled WGS sequence"/>
</dbReference>
<sequence length="120" mass="13642">FDPRGVYDLPVKVHLVWRGRFYCLMPGRAGHGVPDVAREMHAESGPAGRSLRHLGGGRAASRWSETDRRQGTVRALSALDRENAPQSMPTRYQSMLLRERESRRLMISKQSQSTFRTFTS</sequence>
<evidence type="ECO:0000256" key="1">
    <source>
        <dbReference type="SAM" id="MobiDB-lite"/>
    </source>
</evidence>
<accession>A0A026WTF2</accession>
<gene>
    <name evidence="2" type="ORF">X777_15936</name>
</gene>
<evidence type="ECO:0000313" key="3">
    <source>
        <dbReference type="Proteomes" id="UP000053097"/>
    </source>
</evidence>
<dbReference type="EMBL" id="KK107109">
    <property type="protein sequence ID" value="EZA59292.1"/>
    <property type="molecule type" value="Genomic_DNA"/>
</dbReference>
<evidence type="ECO:0000313" key="2">
    <source>
        <dbReference type="EMBL" id="EZA59292.1"/>
    </source>
</evidence>
<dbReference type="AlphaFoldDB" id="A0A026WTF2"/>
<feature type="non-terminal residue" evidence="2">
    <location>
        <position position="1"/>
    </location>
</feature>
<keyword evidence="3" id="KW-1185">Reference proteome</keyword>
<reference evidence="2 3" key="1">
    <citation type="journal article" date="2014" name="Curr. Biol.">
        <title>The genome of the clonal raider ant Cerapachys biroi.</title>
        <authorList>
            <person name="Oxley P.R."/>
            <person name="Ji L."/>
            <person name="Fetter-Pruneda I."/>
            <person name="McKenzie S.K."/>
            <person name="Li C."/>
            <person name="Hu H."/>
            <person name="Zhang G."/>
            <person name="Kronauer D.J."/>
        </authorList>
    </citation>
    <scope>NUCLEOTIDE SEQUENCE [LARGE SCALE GENOMIC DNA]</scope>
</reference>
<feature type="region of interest" description="Disordered" evidence="1">
    <location>
        <begin position="41"/>
        <end position="92"/>
    </location>
</feature>
<name>A0A026WTF2_OOCBI</name>
<protein>
    <submittedName>
        <fullName evidence="2">Uncharacterized protein</fullName>
    </submittedName>
</protein>
<proteinExistence type="predicted"/>